<keyword evidence="9" id="KW-0460">Magnesium</keyword>
<dbReference type="SUPFAM" id="SSF88723">
    <property type="entry name" value="PIN domain-like"/>
    <property type="match status" value="1"/>
</dbReference>
<dbReference type="Pfam" id="PF00752">
    <property type="entry name" value="XPG_N"/>
    <property type="match status" value="1"/>
</dbReference>
<dbReference type="SMART" id="SM00279">
    <property type="entry name" value="HhH2"/>
    <property type="match status" value="1"/>
</dbReference>
<evidence type="ECO:0000256" key="10">
    <source>
        <dbReference type="ARBA" id="ARBA00023204"/>
    </source>
</evidence>
<dbReference type="FunFam" id="3.40.50.1010:FF:000016">
    <property type="entry name" value="Flap endonuclease 1"/>
    <property type="match status" value="1"/>
</dbReference>
<dbReference type="Gene3D" id="3.40.50.1010">
    <property type="entry name" value="5'-nuclease"/>
    <property type="match status" value="1"/>
</dbReference>
<evidence type="ECO:0000256" key="9">
    <source>
        <dbReference type="ARBA" id="ARBA00022842"/>
    </source>
</evidence>
<protein>
    <submittedName>
        <fullName evidence="13">Putative endonuclease</fullName>
    </submittedName>
</protein>
<feature type="domain" description="XPG-I" evidence="11">
    <location>
        <begin position="144"/>
        <end position="216"/>
    </location>
</feature>
<feature type="domain" description="XPG N-terminal" evidence="12">
    <location>
        <begin position="1"/>
        <end position="108"/>
    </location>
</feature>
<evidence type="ECO:0000256" key="7">
    <source>
        <dbReference type="ARBA" id="ARBA00022801"/>
    </source>
</evidence>
<evidence type="ECO:0000313" key="13">
    <source>
        <dbReference type="EMBL" id="CAI65441.1"/>
    </source>
</evidence>
<evidence type="ECO:0000256" key="2">
    <source>
        <dbReference type="ARBA" id="ARBA00022705"/>
    </source>
</evidence>
<gene>
    <name evidence="13" type="ORF">EhV018</name>
</gene>
<sequence length="358" mass="40106">MGINGLSRLINNKAHNGTSNKDLDLLSGKVIMIDASMQIYQCLIAIRQGPSGQLAACEGEVTSHLTGIFYRTIRLIEAGIKPVYVFDGKPPVLKKKELDKRNERQAQALSELKLTDDATEVEKQEKRSVRATREHSEEVKKMLTLMGIPVVQAPCEAEATCAAYVKTGKAYATATEDMDSLTFGSTYVIRHINSTDQKKQPTVEYSLPNILNDMGITMDQFIEICILSGCDYTKTIKGIGPTRAYQLIQEHSTIENVLDVLKKKHGEEQFSTMVPDDYPIEAVRDLFNNPDVDITQELTWNTINRDALIAFLVEEKKFSADRVNKGCDRILAAKAKGTQHRINHFFKVKQTPVGQKRK</sequence>
<evidence type="ECO:0000256" key="5">
    <source>
        <dbReference type="ARBA" id="ARBA00022759"/>
    </source>
</evidence>
<dbReference type="GO" id="GO:0003677">
    <property type="term" value="F:DNA binding"/>
    <property type="evidence" value="ECO:0007669"/>
    <property type="project" value="InterPro"/>
</dbReference>
<dbReference type="GO" id="GO:0017108">
    <property type="term" value="F:5'-flap endonuclease activity"/>
    <property type="evidence" value="ECO:0007669"/>
    <property type="project" value="TreeGrafter"/>
</dbReference>
<keyword evidence="5 13" id="KW-0255">Endonuclease</keyword>
<keyword evidence="2" id="KW-0235">DNA replication</keyword>
<dbReference type="InterPro" id="IPR006084">
    <property type="entry name" value="XPG/Rad2"/>
</dbReference>
<dbReference type="PROSITE" id="PS00841">
    <property type="entry name" value="XPG_1"/>
    <property type="match status" value="1"/>
</dbReference>
<keyword evidence="4" id="KW-0479">Metal-binding</keyword>
<comment type="cofactor">
    <cofactor evidence="1">
        <name>Mg(2+)</name>
        <dbReference type="ChEBI" id="CHEBI:18420"/>
    </cofactor>
</comment>
<dbReference type="Pfam" id="PF00867">
    <property type="entry name" value="XPG_I"/>
    <property type="match status" value="1"/>
</dbReference>
<dbReference type="GO" id="GO:0006260">
    <property type="term" value="P:DNA replication"/>
    <property type="evidence" value="ECO:0007669"/>
    <property type="project" value="UniProtKB-KW"/>
</dbReference>
<dbReference type="InterPro" id="IPR019974">
    <property type="entry name" value="XPG_CS"/>
</dbReference>
<dbReference type="InterPro" id="IPR006086">
    <property type="entry name" value="XPG-I_dom"/>
</dbReference>
<dbReference type="HAMAP" id="MF_00614">
    <property type="entry name" value="Fen"/>
    <property type="match status" value="1"/>
</dbReference>
<dbReference type="FunFam" id="1.10.150.20:FF:000009">
    <property type="entry name" value="Flap endonuclease 1"/>
    <property type="match status" value="1"/>
</dbReference>
<keyword evidence="7" id="KW-0378">Hydrolase</keyword>
<dbReference type="SUPFAM" id="SSF47807">
    <property type="entry name" value="5' to 3' exonuclease, C-terminal subdomain"/>
    <property type="match status" value="1"/>
</dbReference>
<dbReference type="CDD" id="cd09867">
    <property type="entry name" value="PIN_FEN1"/>
    <property type="match status" value="1"/>
</dbReference>
<evidence type="ECO:0000256" key="6">
    <source>
        <dbReference type="ARBA" id="ARBA00022763"/>
    </source>
</evidence>
<dbReference type="GO" id="GO:0008409">
    <property type="term" value="F:5'-3' exonuclease activity"/>
    <property type="evidence" value="ECO:0007669"/>
    <property type="project" value="TreeGrafter"/>
</dbReference>
<dbReference type="GO" id="GO:0006281">
    <property type="term" value="P:DNA repair"/>
    <property type="evidence" value="ECO:0007669"/>
    <property type="project" value="UniProtKB-KW"/>
</dbReference>
<evidence type="ECO:0000259" key="12">
    <source>
        <dbReference type="SMART" id="SM00485"/>
    </source>
</evidence>
<proteinExistence type="inferred from homology"/>
<keyword evidence="10" id="KW-0234">DNA repair</keyword>
<evidence type="ECO:0000259" key="11">
    <source>
        <dbReference type="SMART" id="SM00484"/>
    </source>
</evidence>
<organism evidence="13 14">
    <name type="scientific">Emiliania huxleyi virus 86 (isolate United Kingdom/English Channel/1999)</name>
    <name type="common">EhV-86</name>
    <dbReference type="NCBI Taxonomy" id="654925"/>
    <lineage>
        <taxon>Viruses</taxon>
        <taxon>Varidnaviria</taxon>
        <taxon>Bamfordvirae</taxon>
        <taxon>Nucleocytoviricota</taxon>
        <taxon>Megaviricetes</taxon>
        <taxon>Algavirales</taxon>
        <taxon>Phycodnaviridae</taxon>
        <taxon>Coccolithovirus</taxon>
        <taxon>Coccolithovirus huxleyi</taxon>
        <taxon>Emiliania huxleyi virus 86</taxon>
    </lineage>
</organism>
<keyword evidence="3" id="KW-0540">Nuclease</keyword>
<dbReference type="Gene3D" id="1.10.150.20">
    <property type="entry name" value="5' to 3' exonuclease, C-terminal subdomain"/>
    <property type="match status" value="1"/>
</dbReference>
<dbReference type="Proteomes" id="UP000000863">
    <property type="component" value="Segment"/>
</dbReference>
<accession>Q4A3A7</accession>
<dbReference type="GO" id="GO:0046872">
    <property type="term" value="F:metal ion binding"/>
    <property type="evidence" value="ECO:0007669"/>
    <property type="project" value="UniProtKB-KW"/>
</dbReference>
<dbReference type="InterPro" id="IPR029060">
    <property type="entry name" value="PIN-like_dom_sf"/>
</dbReference>
<dbReference type="SMART" id="SM00484">
    <property type="entry name" value="XPGI"/>
    <property type="match status" value="1"/>
</dbReference>
<evidence type="ECO:0000256" key="3">
    <source>
        <dbReference type="ARBA" id="ARBA00022722"/>
    </source>
</evidence>
<dbReference type="PANTHER" id="PTHR11081">
    <property type="entry name" value="FLAP ENDONUCLEASE FAMILY MEMBER"/>
    <property type="match status" value="1"/>
</dbReference>
<dbReference type="PRINTS" id="PR00853">
    <property type="entry name" value="XPGRADSUPER"/>
</dbReference>
<evidence type="ECO:0000256" key="1">
    <source>
        <dbReference type="ARBA" id="ARBA00001946"/>
    </source>
</evidence>
<dbReference type="PANTHER" id="PTHR11081:SF9">
    <property type="entry name" value="FLAP ENDONUCLEASE 1"/>
    <property type="match status" value="1"/>
</dbReference>
<organismHost>
    <name type="scientific">Emiliania huxleyi</name>
    <name type="common">Coccolithophore</name>
    <name type="synonym">Pontosphaera huxleyi</name>
    <dbReference type="NCBI Taxonomy" id="2903"/>
</organismHost>
<reference evidence="13 14" key="1">
    <citation type="journal article" date="2005" name="Science">
        <title>Complete genome sequence and lytic phase transcription profile of a Coccolithovirus.</title>
        <authorList>
            <person name="Wilson W.H."/>
            <person name="Schroeder D.C."/>
            <person name="Allen M.J."/>
            <person name="Holden M.T.G."/>
            <person name="Parkhill J."/>
            <person name="Barrell B.G."/>
            <person name="Churcher C."/>
            <person name="Hamlin N."/>
            <person name="Mungall K."/>
            <person name="Norbertczak H."/>
            <person name="Quail M.A."/>
            <person name="Price C."/>
            <person name="Rabbinowitsch E."/>
            <person name="Walker D."/>
            <person name="Craigon M."/>
            <person name="Roy D."/>
            <person name="Ghazal P."/>
        </authorList>
    </citation>
    <scope>NUCLEOTIDE SEQUENCE [LARGE SCALE GENOMIC DNA]</scope>
    <source>
        <strain evidence="14">Isolate United Kingdom/English Channel/1999</strain>
    </source>
</reference>
<name>Q4A3A7_EHV8U</name>
<evidence type="ECO:0000313" key="14">
    <source>
        <dbReference type="Proteomes" id="UP000000863"/>
    </source>
</evidence>
<dbReference type="SMART" id="SM00485">
    <property type="entry name" value="XPGN"/>
    <property type="match status" value="1"/>
</dbReference>
<dbReference type="InterPro" id="IPR036279">
    <property type="entry name" value="5-3_exonuclease_C_sf"/>
</dbReference>
<dbReference type="InterPro" id="IPR008918">
    <property type="entry name" value="HhH2"/>
</dbReference>
<dbReference type="GeneID" id="3655015"/>
<keyword evidence="14" id="KW-1185">Reference proteome</keyword>
<dbReference type="KEGG" id="vg:3655015"/>
<keyword evidence="6" id="KW-0227">DNA damage</keyword>
<keyword evidence="8" id="KW-0269">Exonuclease</keyword>
<dbReference type="InterPro" id="IPR023426">
    <property type="entry name" value="Flap_endonuc"/>
</dbReference>
<evidence type="ECO:0000256" key="4">
    <source>
        <dbReference type="ARBA" id="ARBA00022723"/>
    </source>
</evidence>
<dbReference type="RefSeq" id="YP_293772.1">
    <property type="nucleotide sequence ID" value="NC_007346.1"/>
</dbReference>
<dbReference type="InterPro" id="IPR006085">
    <property type="entry name" value="XPG_DNA_repair_N"/>
</dbReference>
<dbReference type="EMBL" id="AJ890364">
    <property type="protein sequence ID" value="CAI65441.1"/>
    <property type="molecule type" value="Genomic_DNA"/>
</dbReference>
<evidence type="ECO:0000256" key="8">
    <source>
        <dbReference type="ARBA" id="ARBA00022839"/>
    </source>
</evidence>